<keyword evidence="2" id="KW-1185">Reference proteome</keyword>
<name>A0AAV1XHL4_LUPLU</name>
<protein>
    <submittedName>
        <fullName evidence="1">Uncharacterized protein</fullName>
    </submittedName>
</protein>
<proteinExistence type="predicted"/>
<gene>
    <name evidence="1" type="ORF">LLUT_LOCUS22346</name>
</gene>
<evidence type="ECO:0000313" key="2">
    <source>
        <dbReference type="Proteomes" id="UP001497480"/>
    </source>
</evidence>
<organism evidence="1 2">
    <name type="scientific">Lupinus luteus</name>
    <name type="common">European yellow lupine</name>
    <dbReference type="NCBI Taxonomy" id="3873"/>
    <lineage>
        <taxon>Eukaryota</taxon>
        <taxon>Viridiplantae</taxon>
        <taxon>Streptophyta</taxon>
        <taxon>Embryophyta</taxon>
        <taxon>Tracheophyta</taxon>
        <taxon>Spermatophyta</taxon>
        <taxon>Magnoliopsida</taxon>
        <taxon>eudicotyledons</taxon>
        <taxon>Gunneridae</taxon>
        <taxon>Pentapetalae</taxon>
        <taxon>rosids</taxon>
        <taxon>fabids</taxon>
        <taxon>Fabales</taxon>
        <taxon>Fabaceae</taxon>
        <taxon>Papilionoideae</taxon>
        <taxon>50 kb inversion clade</taxon>
        <taxon>genistoids sensu lato</taxon>
        <taxon>core genistoids</taxon>
        <taxon>Genisteae</taxon>
        <taxon>Lupinus</taxon>
    </lineage>
</organism>
<dbReference type="AlphaFoldDB" id="A0AAV1XHL4"/>
<evidence type="ECO:0000313" key="1">
    <source>
        <dbReference type="EMBL" id="CAL0321286.1"/>
    </source>
</evidence>
<reference evidence="1 2" key="1">
    <citation type="submission" date="2024-03" db="EMBL/GenBank/DDBJ databases">
        <authorList>
            <person name="Martinez-Hernandez J."/>
        </authorList>
    </citation>
    <scope>NUCLEOTIDE SEQUENCE [LARGE SCALE GENOMIC DNA]</scope>
</reference>
<dbReference type="EMBL" id="CAXHTB010000015">
    <property type="protein sequence ID" value="CAL0321286.1"/>
    <property type="molecule type" value="Genomic_DNA"/>
</dbReference>
<sequence>MEDSNTMLAKQKATGLKWAQLDVRGSIDSKGEKHIMYHNLPLSVTSASTLSSLQGTEIDELLVSSQAEDESQHEQTNRFQR</sequence>
<comment type="caution">
    <text evidence="1">The sequence shown here is derived from an EMBL/GenBank/DDBJ whole genome shotgun (WGS) entry which is preliminary data.</text>
</comment>
<dbReference type="Proteomes" id="UP001497480">
    <property type="component" value="Unassembled WGS sequence"/>
</dbReference>
<accession>A0AAV1XHL4</accession>